<reference evidence="1" key="1">
    <citation type="submission" date="2021-03" db="EMBL/GenBank/DDBJ databases">
        <title>Draft genome sequence of rust myrtle Austropuccinia psidii MF-1, a brazilian biotype.</title>
        <authorList>
            <person name="Quecine M.C."/>
            <person name="Pachon D.M.R."/>
            <person name="Bonatelli M.L."/>
            <person name="Correr F.H."/>
            <person name="Franceschini L.M."/>
            <person name="Leite T.F."/>
            <person name="Margarido G.R.A."/>
            <person name="Almeida C.A."/>
            <person name="Ferrarezi J.A."/>
            <person name="Labate C.A."/>
        </authorList>
    </citation>
    <scope>NUCLEOTIDE SEQUENCE</scope>
    <source>
        <strain evidence="1">MF-1</strain>
    </source>
</reference>
<sequence>MLVWQIAIQEYSGNMTIAHKVGNIHKNSDRISRWELANTSYSTAYVPLEAETWTPIEGIKITGIGTEFFGEVRESYKQDKNCHILTYLLDKDCKETALVS</sequence>
<dbReference type="Proteomes" id="UP000765509">
    <property type="component" value="Unassembled WGS sequence"/>
</dbReference>
<dbReference type="AlphaFoldDB" id="A0A9Q3EJH3"/>
<accession>A0A9Q3EJH3</accession>
<dbReference type="EMBL" id="AVOT02029663">
    <property type="protein sequence ID" value="MBW0522588.1"/>
    <property type="molecule type" value="Genomic_DNA"/>
</dbReference>
<evidence type="ECO:0000313" key="2">
    <source>
        <dbReference type="Proteomes" id="UP000765509"/>
    </source>
</evidence>
<organism evidence="1 2">
    <name type="scientific">Austropuccinia psidii MF-1</name>
    <dbReference type="NCBI Taxonomy" id="1389203"/>
    <lineage>
        <taxon>Eukaryota</taxon>
        <taxon>Fungi</taxon>
        <taxon>Dikarya</taxon>
        <taxon>Basidiomycota</taxon>
        <taxon>Pucciniomycotina</taxon>
        <taxon>Pucciniomycetes</taxon>
        <taxon>Pucciniales</taxon>
        <taxon>Sphaerophragmiaceae</taxon>
        <taxon>Austropuccinia</taxon>
    </lineage>
</organism>
<protein>
    <submittedName>
        <fullName evidence="1">Uncharacterized protein</fullName>
    </submittedName>
</protein>
<gene>
    <name evidence="1" type="ORF">O181_062303</name>
</gene>
<comment type="caution">
    <text evidence="1">The sequence shown here is derived from an EMBL/GenBank/DDBJ whole genome shotgun (WGS) entry which is preliminary data.</text>
</comment>
<proteinExistence type="predicted"/>
<keyword evidence="2" id="KW-1185">Reference proteome</keyword>
<evidence type="ECO:0000313" key="1">
    <source>
        <dbReference type="EMBL" id="MBW0522588.1"/>
    </source>
</evidence>
<dbReference type="OrthoDB" id="425619at2759"/>
<name>A0A9Q3EJH3_9BASI</name>